<feature type="compositionally biased region" description="Low complexity" evidence="1">
    <location>
        <begin position="200"/>
        <end position="211"/>
    </location>
</feature>
<feature type="region of interest" description="Disordered" evidence="1">
    <location>
        <begin position="107"/>
        <end position="140"/>
    </location>
</feature>
<organism evidence="2 3">
    <name type="scientific">Ruegeria spongiae</name>
    <dbReference type="NCBI Taxonomy" id="2942209"/>
    <lineage>
        <taxon>Bacteria</taxon>
        <taxon>Pseudomonadati</taxon>
        <taxon>Pseudomonadota</taxon>
        <taxon>Alphaproteobacteria</taxon>
        <taxon>Rhodobacterales</taxon>
        <taxon>Roseobacteraceae</taxon>
        <taxon>Ruegeria</taxon>
    </lineage>
</organism>
<evidence type="ECO:0000256" key="1">
    <source>
        <dbReference type="SAM" id="MobiDB-lite"/>
    </source>
</evidence>
<sequence length="338" mass="35741">MATQAIDGAALRQMVNLARKQSISFAFCPGSKNDDVLLLDKRQPAAGLAKDAKKIGSSPKTAFGRMRADAKTIQLECESALPNLAKSIRKYLKDNGVSTEVQLVDGIAPASEPEEDSPATQEASAAREPKPEVDKAAQRALSTQLKDALMTAARAGPVAQRLAAAAAKQIAAQIKRNELEAATESLSELAGRIRDTRATPAEQPAPEQAAPDLASARRDWAQARKSAAGDVRALVAGVAKATGDSEGLSHAQREIAKLVQPIRQLDTRLETLLAQIEKAGSAAERQKLTKAAQRQIGSHVGLMNTAFFKAVDQSGFADTNIRATVLGSLRKVNKVIGA</sequence>
<evidence type="ECO:0000313" key="3">
    <source>
        <dbReference type="Proteomes" id="UP001203880"/>
    </source>
</evidence>
<feature type="compositionally biased region" description="Basic and acidic residues" evidence="1">
    <location>
        <begin position="125"/>
        <end position="137"/>
    </location>
</feature>
<dbReference type="EMBL" id="JAMFMB010000020">
    <property type="protein sequence ID" value="MCL6284969.1"/>
    <property type="molecule type" value="Genomic_DNA"/>
</dbReference>
<name>A0ABT0Q522_9RHOB</name>
<dbReference type="RefSeq" id="WP_249711318.1">
    <property type="nucleotide sequence ID" value="NZ_JAMFMB010000020.1"/>
</dbReference>
<dbReference type="Proteomes" id="UP001203880">
    <property type="component" value="Unassembled WGS sequence"/>
</dbReference>
<gene>
    <name evidence="2" type="ORF">M3P21_15665</name>
</gene>
<keyword evidence="3" id="KW-1185">Reference proteome</keyword>
<evidence type="ECO:0000313" key="2">
    <source>
        <dbReference type="EMBL" id="MCL6284969.1"/>
    </source>
</evidence>
<reference evidence="2" key="1">
    <citation type="submission" date="2022-05" db="EMBL/GenBank/DDBJ databases">
        <authorList>
            <person name="Park J.-S."/>
        </authorList>
    </citation>
    <scope>NUCLEOTIDE SEQUENCE</scope>
    <source>
        <strain evidence="2">2012CJ41-6</strain>
    </source>
</reference>
<accession>A0ABT0Q522</accession>
<protein>
    <submittedName>
        <fullName evidence="2">Uncharacterized protein</fullName>
    </submittedName>
</protein>
<proteinExistence type="predicted"/>
<comment type="caution">
    <text evidence="2">The sequence shown here is derived from an EMBL/GenBank/DDBJ whole genome shotgun (WGS) entry which is preliminary data.</text>
</comment>
<feature type="region of interest" description="Disordered" evidence="1">
    <location>
        <begin position="196"/>
        <end position="221"/>
    </location>
</feature>